<evidence type="ECO:0000313" key="2">
    <source>
        <dbReference type="EMBL" id="CQR50610.1"/>
    </source>
</evidence>
<dbReference type="Proteomes" id="UP000198902">
    <property type="component" value="Unassembled WGS sequence"/>
</dbReference>
<dbReference type="EMBL" id="CSTE01000002">
    <property type="protein sequence ID" value="CQR50610.1"/>
    <property type="molecule type" value="Genomic_DNA"/>
</dbReference>
<dbReference type="OrthoDB" id="206484at2157"/>
<dbReference type="Pfam" id="PF24396">
    <property type="entry name" value="DUF7541"/>
    <property type="match status" value="1"/>
</dbReference>
<organism evidence="2 3">
    <name type="scientific">Haloferax massiliensis</name>
    <dbReference type="NCBI Taxonomy" id="1476858"/>
    <lineage>
        <taxon>Archaea</taxon>
        <taxon>Methanobacteriati</taxon>
        <taxon>Methanobacteriota</taxon>
        <taxon>Stenosarchaea group</taxon>
        <taxon>Halobacteria</taxon>
        <taxon>Halobacteriales</taxon>
        <taxon>Haloferacaceae</taxon>
        <taxon>Haloferax</taxon>
    </lineage>
</organism>
<dbReference type="InterPro" id="IPR055963">
    <property type="entry name" value="DUF7541"/>
</dbReference>
<accession>A0A0D6JSM8</accession>
<feature type="transmembrane region" description="Helical" evidence="1">
    <location>
        <begin position="36"/>
        <end position="55"/>
    </location>
</feature>
<evidence type="ECO:0000313" key="3">
    <source>
        <dbReference type="Proteomes" id="UP000198902"/>
    </source>
</evidence>
<evidence type="ECO:0000256" key="1">
    <source>
        <dbReference type="SAM" id="Phobius"/>
    </source>
</evidence>
<feature type="transmembrane region" description="Helical" evidence="1">
    <location>
        <begin position="67"/>
        <end position="88"/>
    </location>
</feature>
<keyword evidence="3" id="KW-1185">Reference proteome</keyword>
<keyword evidence="1" id="KW-0472">Membrane</keyword>
<evidence type="ECO:0008006" key="4">
    <source>
        <dbReference type="Google" id="ProtNLM"/>
    </source>
</evidence>
<name>A0A0D6JSM8_9EURY</name>
<dbReference type="AlphaFoldDB" id="A0A0D6JSM8"/>
<proteinExistence type="predicted"/>
<dbReference type="RefSeq" id="WP_089778769.1">
    <property type="nucleotide sequence ID" value="NZ_CABLRR010000002.1"/>
</dbReference>
<sequence>MDEAPGLSDQYRTASPWPVFIALGIPISELGLLFDLFPLAVGGLLLFGGSVVGILKESGYVTSTIRSVSALAAVLFAFGAGLAFTDIALVTRGYAVIAAAILLVVGGVVFELFVREQRQTF</sequence>
<reference evidence="3" key="1">
    <citation type="submission" date="2015-03" db="EMBL/GenBank/DDBJ databases">
        <authorList>
            <person name="Urmite Genomes"/>
        </authorList>
    </citation>
    <scope>NUCLEOTIDE SEQUENCE [LARGE SCALE GENOMIC DNA]</scope>
    <source>
        <strain evidence="3">Arc-Hr</strain>
    </source>
</reference>
<keyword evidence="1" id="KW-0812">Transmembrane</keyword>
<keyword evidence="1" id="KW-1133">Transmembrane helix</keyword>
<feature type="transmembrane region" description="Helical" evidence="1">
    <location>
        <begin position="94"/>
        <end position="114"/>
    </location>
</feature>
<protein>
    <recommendedName>
        <fullName evidence="4">Cox cluster protein</fullName>
    </recommendedName>
</protein>
<gene>
    <name evidence="2" type="ORF">BN996_02093</name>
</gene>